<name>A0A9N9C3T4_9GLOM</name>
<evidence type="ECO:0000313" key="1">
    <source>
        <dbReference type="EMBL" id="CAG8586744.1"/>
    </source>
</evidence>
<proteinExistence type="predicted"/>
<reference evidence="1" key="1">
    <citation type="submission" date="2021-06" db="EMBL/GenBank/DDBJ databases">
        <authorList>
            <person name="Kallberg Y."/>
            <person name="Tangrot J."/>
            <person name="Rosling A."/>
        </authorList>
    </citation>
    <scope>NUCLEOTIDE SEQUENCE</scope>
    <source>
        <strain evidence="1">MA453B</strain>
    </source>
</reference>
<gene>
    <name evidence="1" type="ORF">DERYTH_LOCUS6964</name>
</gene>
<organism evidence="1 2">
    <name type="scientific">Dentiscutata erythropus</name>
    <dbReference type="NCBI Taxonomy" id="1348616"/>
    <lineage>
        <taxon>Eukaryota</taxon>
        <taxon>Fungi</taxon>
        <taxon>Fungi incertae sedis</taxon>
        <taxon>Mucoromycota</taxon>
        <taxon>Glomeromycotina</taxon>
        <taxon>Glomeromycetes</taxon>
        <taxon>Diversisporales</taxon>
        <taxon>Gigasporaceae</taxon>
        <taxon>Dentiscutata</taxon>
    </lineage>
</organism>
<sequence length="148" mass="17359">MSVSDDEIFNEELEDKNFTEKNAKKKVDICKTSTELYLNRIRGLIPPLKSNFLPLNYNISTLLNFKAEYNGETWHEYLKNVAQICKQTKIDTDWLEIFSAYNYANAIIQQTKDKTFTFEIDREKNQIAMFKDSVPVFALEEQAKRAEL</sequence>
<comment type="caution">
    <text evidence="1">The sequence shown here is derived from an EMBL/GenBank/DDBJ whole genome shotgun (WGS) entry which is preliminary data.</text>
</comment>
<keyword evidence="2" id="KW-1185">Reference proteome</keyword>
<evidence type="ECO:0000313" key="2">
    <source>
        <dbReference type="Proteomes" id="UP000789405"/>
    </source>
</evidence>
<dbReference type="EMBL" id="CAJVPY010003261">
    <property type="protein sequence ID" value="CAG8586744.1"/>
    <property type="molecule type" value="Genomic_DNA"/>
</dbReference>
<dbReference type="OrthoDB" id="2359983at2759"/>
<dbReference type="AlphaFoldDB" id="A0A9N9C3T4"/>
<protein>
    <submittedName>
        <fullName evidence="1">2534_t:CDS:1</fullName>
    </submittedName>
</protein>
<dbReference type="Proteomes" id="UP000789405">
    <property type="component" value="Unassembled WGS sequence"/>
</dbReference>
<accession>A0A9N9C3T4</accession>